<reference evidence="1" key="1">
    <citation type="submission" date="2020-05" db="UniProtKB">
        <authorList>
            <consortium name="EnsemblMetazoa"/>
        </authorList>
    </citation>
    <scope>IDENTIFICATION</scope>
    <source>
        <strain evidence="1">Yale</strain>
    </source>
</reference>
<evidence type="ECO:0000313" key="2">
    <source>
        <dbReference type="Proteomes" id="UP000092444"/>
    </source>
</evidence>
<name>A0A1B0GCM3_GLOMM</name>
<accession>A0A1B0GCM3</accession>
<sequence>MTNDLKITLYHNGDDDDDDDDDDGYTVVDNVEDMMPTKVKPGQKKLRALNFSSVLLTQSMEGGLRLTV</sequence>
<proteinExistence type="predicted"/>
<dbReference type="Proteomes" id="UP000092444">
    <property type="component" value="Unassembled WGS sequence"/>
</dbReference>
<keyword evidence="2" id="KW-1185">Reference proteome</keyword>
<evidence type="ECO:0000313" key="1">
    <source>
        <dbReference type="EnsemblMetazoa" id="GMOY011049-PA"/>
    </source>
</evidence>
<dbReference type="AlphaFoldDB" id="A0A1B0GCM3"/>
<organism evidence="1 2">
    <name type="scientific">Glossina morsitans morsitans</name>
    <name type="common">Savannah tsetse fly</name>
    <dbReference type="NCBI Taxonomy" id="37546"/>
    <lineage>
        <taxon>Eukaryota</taxon>
        <taxon>Metazoa</taxon>
        <taxon>Ecdysozoa</taxon>
        <taxon>Arthropoda</taxon>
        <taxon>Hexapoda</taxon>
        <taxon>Insecta</taxon>
        <taxon>Pterygota</taxon>
        <taxon>Neoptera</taxon>
        <taxon>Endopterygota</taxon>
        <taxon>Diptera</taxon>
        <taxon>Brachycera</taxon>
        <taxon>Muscomorpha</taxon>
        <taxon>Hippoboscoidea</taxon>
        <taxon>Glossinidae</taxon>
        <taxon>Glossina</taxon>
    </lineage>
</organism>
<protein>
    <submittedName>
        <fullName evidence="1">Uncharacterized protein</fullName>
    </submittedName>
</protein>
<dbReference type="EnsemblMetazoa" id="GMOY011049-RA">
    <property type="protein sequence ID" value="GMOY011049-PA"/>
    <property type="gene ID" value="GMOY011049"/>
</dbReference>
<dbReference type="EMBL" id="CCAG010002155">
    <property type="status" value="NOT_ANNOTATED_CDS"/>
    <property type="molecule type" value="Genomic_DNA"/>
</dbReference>